<evidence type="ECO:0000256" key="5">
    <source>
        <dbReference type="ARBA" id="ARBA00023033"/>
    </source>
</evidence>
<dbReference type="InterPro" id="IPR001128">
    <property type="entry name" value="Cyt_P450"/>
</dbReference>
<dbReference type="PANTHER" id="PTHR46300:SF2">
    <property type="entry name" value="CYTOCHROME P450 MONOOXYGENASE ALNH-RELATED"/>
    <property type="match status" value="1"/>
</dbReference>
<keyword evidence="6 7" id="KW-0349">Heme</keyword>
<keyword evidence="5 7" id="KW-0503">Monooxygenase</keyword>
<comment type="caution">
    <text evidence="8">The sequence shown here is derived from an EMBL/GenBank/DDBJ whole genome shotgun (WGS) entry which is preliminary data.</text>
</comment>
<comment type="similarity">
    <text evidence="1 7">Belongs to the cytochrome P450 family.</text>
</comment>
<dbReference type="Gene3D" id="1.10.630.10">
    <property type="entry name" value="Cytochrome P450"/>
    <property type="match status" value="1"/>
</dbReference>
<name>A0AA39Y8T9_9PEZI</name>
<dbReference type="GO" id="GO:0016705">
    <property type="term" value="F:oxidoreductase activity, acting on paired donors, with incorporation or reduction of molecular oxygen"/>
    <property type="evidence" value="ECO:0007669"/>
    <property type="project" value="InterPro"/>
</dbReference>
<evidence type="ECO:0000256" key="3">
    <source>
        <dbReference type="ARBA" id="ARBA00023002"/>
    </source>
</evidence>
<dbReference type="CDD" id="cd11065">
    <property type="entry name" value="CYP64-like"/>
    <property type="match status" value="1"/>
</dbReference>
<keyword evidence="3 7" id="KW-0560">Oxidoreductase</keyword>
<evidence type="ECO:0000313" key="8">
    <source>
        <dbReference type="EMBL" id="KAK0647814.1"/>
    </source>
</evidence>
<dbReference type="InterPro" id="IPR036396">
    <property type="entry name" value="Cyt_P450_sf"/>
</dbReference>
<dbReference type="PRINTS" id="PR00463">
    <property type="entry name" value="EP450I"/>
</dbReference>
<sequence length="496" mass="56158">MRGNQPTVIVSDAQAARDLFDKMGTHTSSRPEEYLTAEIASNGYNIGFQQSGPRWRQGRKLYHSILNVGATRRYLPYQELETTKLVYDILQNPASWRHHVFRYSNSIGLLLTTGRRVPNADDPNIQEIRDNFHEFAMIQINGGLLDYFPLLRKLPDWLFPSARHARQHCVKDAKIALKHYLPAKDSSNPRSVLPSFNKALAEKQEKEGFPDIQGARWGLDLLTAATDTTSNTLVNLFAVMALFPEVQRKAHEGIPQKPTPHIPNRSIFLADIATSKKELDRAIGPDRIPTHADATSLPYIRQVVQELHRWSSVTPFCLPHATTRDLTYASYTIPANTTLIINAWHMHNDPAVYPSPRDFKPERWEGRLNANHSLDEESVGARNELFVFGAGRRICPGQHLAEKNLFLTVSKILWACEISRKKDERGVDVPIDADEFTPGGVISLAEYAVNIKPRSEGRNAVIKAEWEAGRAGFLDEEEQWKKVPEGVEELMVRVKH</sequence>
<dbReference type="InterPro" id="IPR050364">
    <property type="entry name" value="Cytochrome_P450_fung"/>
</dbReference>
<dbReference type="EMBL" id="JAUJDW010000043">
    <property type="protein sequence ID" value="KAK0647814.1"/>
    <property type="molecule type" value="Genomic_DNA"/>
</dbReference>
<dbReference type="PRINTS" id="PR00385">
    <property type="entry name" value="P450"/>
</dbReference>
<dbReference type="AlphaFoldDB" id="A0AA39Y8T9"/>
<evidence type="ECO:0000313" key="9">
    <source>
        <dbReference type="Proteomes" id="UP001175001"/>
    </source>
</evidence>
<dbReference type="GO" id="GO:0020037">
    <property type="term" value="F:heme binding"/>
    <property type="evidence" value="ECO:0007669"/>
    <property type="project" value="InterPro"/>
</dbReference>
<feature type="binding site" description="axial binding residue" evidence="6">
    <location>
        <position position="395"/>
    </location>
    <ligand>
        <name>heme</name>
        <dbReference type="ChEBI" id="CHEBI:30413"/>
    </ligand>
    <ligandPart>
        <name>Fe</name>
        <dbReference type="ChEBI" id="CHEBI:18248"/>
    </ligandPart>
</feature>
<dbReference type="Proteomes" id="UP001175001">
    <property type="component" value="Unassembled WGS sequence"/>
</dbReference>
<protein>
    <submittedName>
        <fullName evidence="8">Cytochrome P450 monooxygenase yanC</fullName>
    </submittedName>
</protein>
<accession>A0AA39Y8T9</accession>
<evidence type="ECO:0000256" key="7">
    <source>
        <dbReference type="RuleBase" id="RU000461"/>
    </source>
</evidence>
<keyword evidence="2 6" id="KW-0479">Metal-binding</keyword>
<proteinExistence type="inferred from homology"/>
<comment type="cofactor">
    <cofactor evidence="6">
        <name>heme</name>
        <dbReference type="ChEBI" id="CHEBI:30413"/>
    </cofactor>
</comment>
<evidence type="ECO:0000256" key="1">
    <source>
        <dbReference type="ARBA" id="ARBA00010617"/>
    </source>
</evidence>
<keyword evidence="9" id="KW-1185">Reference proteome</keyword>
<evidence type="ECO:0000256" key="2">
    <source>
        <dbReference type="ARBA" id="ARBA00022723"/>
    </source>
</evidence>
<evidence type="ECO:0000256" key="6">
    <source>
        <dbReference type="PIRSR" id="PIRSR602401-1"/>
    </source>
</evidence>
<keyword evidence="4 6" id="KW-0408">Iron</keyword>
<organism evidence="8 9">
    <name type="scientific">Lasiodiplodia hormozganensis</name>
    <dbReference type="NCBI Taxonomy" id="869390"/>
    <lineage>
        <taxon>Eukaryota</taxon>
        <taxon>Fungi</taxon>
        <taxon>Dikarya</taxon>
        <taxon>Ascomycota</taxon>
        <taxon>Pezizomycotina</taxon>
        <taxon>Dothideomycetes</taxon>
        <taxon>Dothideomycetes incertae sedis</taxon>
        <taxon>Botryosphaeriales</taxon>
        <taxon>Botryosphaeriaceae</taxon>
        <taxon>Lasiodiplodia</taxon>
    </lineage>
</organism>
<dbReference type="SUPFAM" id="SSF48264">
    <property type="entry name" value="Cytochrome P450"/>
    <property type="match status" value="1"/>
</dbReference>
<gene>
    <name evidence="8" type="primary">yanC_0</name>
    <name evidence="8" type="ORF">DIS24_g7364</name>
</gene>
<dbReference type="PANTHER" id="PTHR46300">
    <property type="entry name" value="P450, PUTATIVE (EUROFUNG)-RELATED-RELATED"/>
    <property type="match status" value="1"/>
</dbReference>
<dbReference type="GO" id="GO:0005506">
    <property type="term" value="F:iron ion binding"/>
    <property type="evidence" value="ECO:0007669"/>
    <property type="project" value="InterPro"/>
</dbReference>
<reference evidence="8" key="1">
    <citation type="submission" date="2023-06" db="EMBL/GenBank/DDBJ databases">
        <title>Multi-omics analyses reveal the molecular pathogenesis toolkit of Lasiodiplodia hormozganensis, a cross-kingdom pathogen.</title>
        <authorList>
            <person name="Felix C."/>
            <person name="Meneses R."/>
            <person name="Goncalves M.F.M."/>
            <person name="Tilleman L."/>
            <person name="Duarte A.S."/>
            <person name="Jorrin-Novo J.V."/>
            <person name="Van De Peer Y."/>
            <person name="Deforce D."/>
            <person name="Van Nieuwerburgh F."/>
            <person name="Esteves A.C."/>
            <person name="Alves A."/>
        </authorList>
    </citation>
    <scope>NUCLEOTIDE SEQUENCE</scope>
    <source>
        <strain evidence="8">CBS 339.90</strain>
    </source>
</reference>
<dbReference type="GO" id="GO:0004497">
    <property type="term" value="F:monooxygenase activity"/>
    <property type="evidence" value="ECO:0007669"/>
    <property type="project" value="UniProtKB-KW"/>
</dbReference>
<dbReference type="InterPro" id="IPR017972">
    <property type="entry name" value="Cyt_P450_CS"/>
</dbReference>
<dbReference type="PROSITE" id="PS00086">
    <property type="entry name" value="CYTOCHROME_P450"/>
    <property type="match status" value="1"/>
</dbReference>
<dbReference type="Pfam" id="PF00067">
    <property type="entry name" value="p450"/>
    <property type="match status" value="2"/>
</dbReference>
<evidence type="ECO:0000256" key="4">
    <source>
        <dbReference type="ARBA" id="ARBA00023004"/>
    </source>
</evidence>
<dbReference type="InterPro" id="IPR002401">
    <property type="entry name" value="Cyt_P450_E_grp-I"/>
</dbReference>